<dbReference type="AlphaFoldDB" id="A0A177M5S3"/>
<comment type="caution">
    <text evidence="1">The sequence shown here is derived from an EMBL/GenBank/DDBJ whole genome shotgun (WGS) entry which is preliminary data.</text>
</comment>
<name>A0A177M5S3_METMH</name>
<evidence type="ECO:0000313" key="2">
    <source>
        <dbReference type="Proteomes" id="UP000077763"/>
    </source>
</evidence>
<organism evidence="1 2">
    <name type="scientific">Methylomonas methanica</name>
    <dbReference type="NCBI Taxonomy" id="421"/>
    <lineage>
        <taxon>Bacteria</taxon>
        <taxon>Pseudomonadati</taxon>
        <taxon>Pseudomonadota</taxon>
        <taxon>Gammaproteobacteria</taxon>
        <taxon>Methylococcales</taxon>
        <taxon>Methylococcaceae</taxon>
        <taxon>Methylomonas</taxon>
    </lineage>
</organism>
<dbReference type="RefSeq" id="WP_064037973.1">
    <property type="nucleotide sequence ID" value="NZ_LUUH01000078.1"/>
</dbReference>
<protein>
    <submittedName>
        <fullName evidence="1">Uncharacterized protein</fullName>
    </submittedName>
</protein>
<dbReference type="Proteomes" id="UP000077763">
    <property type="component" value="Unassembled WGS sequence"/>
</dbReference>
<sequence length="303" mass="30269">MVLVAARQPRLNQKTGIRIMEHAGTYIFLCDYFGKNSMNRKLHKAIVGILGTVALAASSHANALGVAEVDLGTFTGSALAGTSNAGKKSWADSISGSNGFGWVHTGSTFAKLQVGSAAQIASGATVDLTIKMTAAATNGIDNPAFSVWTSGASDFNLSAGGFGLHTYSQVRGPADGGVSDNASLGSIGITDFIGYSNSGGSFTNGDGDAVGAGGVSSSPWVSAIASSWASGANFSSLTLSGLKSGYYLIAAGGSCFDGTCAAGSNFNLEVTAAASPVPVPAAVWLFGSAMAGLIGVGKRKRSA</sequence>
<reference evidence="1 2" key="1">
    <citation type="submission" date="2016-03" db="EMBL/GenBank/DDBJ databases">
        <authorList>
            <person name="Ploux O."/>
        </authorList>
    </citation>
    <scope>NUCLEOTIDE SEQUENCE [LARGE SCALE GENOMIC DNA]</scope>
    <source>
        <strain evidence="1 2">R-45371</strain>
    </source>
</reference>
<gene>
    <name evidence="1" type="ORF">A1353_19605</name>
</gene>
<accession>A0A177M5S3</accession>
<evidence type="ECO:0000313" key="1">
    <source>
        <dbReference type="EMBL" id="OAI00149.1"/>
    </source>
</evidence>
<dbReference type="EMBL" id="LUUH01000078">
    <property type="protein sequence ID" value="OAI00149.1"/>
    <property type="molecule type" value="Genomic_DNA"/>
</dbReference>
<proteinExistence type="predicted"/>